<organism evidence="1 2">
    <name type="scientific">Rhodovastum atsumiense</name>
    <dbReference type="NCBI Taxonomy" id="504468"/>
    <lineage>
        <taxon>Bacteria</taxon>
        <taxon>Pseudomonadati</taxon>
        <taxon>Pseudomonadota</taxon>
        <taxon>Alphaproteobacteria</taxon>
        <taxon>Acetobacterales</taxon>
        <taxon>Acetobacteraceae</taxon>
        <taxon>Rhodovastum</taxon>
    </lineage>
</organism>
<accession>A0A5M6IWN6</accession>
<dbReference type="EMBL" id="VWPK01000012">
    <property type="protein sequence ID" value="KAA5612379.1"/>
    <property type="molecule type" value="Genomic_DNA"/>
</dbReference>
<evidence type="ECO:0000313" key="2">
    <source>
        <dbReference type="Proteomes" id="UP000325255"/>
    </source>
</evidence>
<protein>
    <submittedName>
        <fullName evidence="1">AsnC family protein</fullName>
    </submittedName>
</protein>
<reference evidence="1 2" key="1">
    <citation type="submission" date="2019-09" db="EMBL/GenBank/DDBJ databases">
        <title>Genome sequence of Rhodovastum atsumiense, a diverse member of the Acetobacteraceae family of non-sulfur purple photosynthetic bacteria.</title>
        <authorList>
            <person name="Meyer T."/>
            <person name="Kyndt J."/>
        </authorList>
    </citation>
    <scope>NUCLEOTIDE SEQUENCE [LARGE SCALE GENOMIC DNA]</scope>
    <source>
        <strain evidence="1 2">DSM 21279</strain>
    </source>
</reference>
<comment type="caution">
    <text evidence="1">The sequence shown here is derived from an EMBL/GenBank/DDBJ whole genome shotgun (WGS) entry which is preliminary data.</text>
</comment>
<gene>
    <name evidence="1" type="ORF">F1189_09380</name>
</gene>
<keyword evidence="2" id="KW-1185">Reference proteome</keyword>
<dbReference type="AlphaFoldDB" id="A0A5M6IWN6"/>
<sequence length="98" mass="10382">MPTARPLWTPPRDAQLRRLRAEGATWAEIAAALSVTRIAAIDRGRRIGARAPFKAAAPAHDDPARDPLPAGHPRAWAVLTAGTCLAGTLYPLSLVRGA</sequence>
<name>A0A5M6IWN6_9PROT</name>
<proteinExistence type="predicted"/>
<dbReference type="Proteomes" id="UP000325255">
    <property type="component" value="Unassembled WGS sequence"/>
</dbReference>
<evidence type="ECO:0000313" key="1">
    <source>
        <dbReference type="EMBL" id="KAA5612379.1"/>
    </source>
</evidence>